<protein>
    <submittedName>
        <fullName evidence="2">Uncharacterized protein</fullName>
    </submittedName>
</protein>
<evidence type="ECO:0000256" key="1">
    <source>
        <dbReference type="SAM" id="MobiDB-lite"/>
    </source>
</evidence>
<dbReference type="KEGG" id="ccp:CHC_T00007988001"/>
<dbReference type="RefSeq" id="XP_005711694.1">
    <property type="nucleotide sequence ID" value="XM_005711637.1"/>
</dbReference>
<dbReference type="EMBL" id="HG002370">
    <property type="protein sequence ID" value="CDF41400.1"/>
    <property type="molecule type" value="Genomic_DNA"/>
</dbReference>
<reference evidence="3" key="1">
    <citation type="journal article" date="2013" name="Proc. Natl. Acad. Sci. U.S.A.">
        <title>Genome structure and metabolic features in the red seaweed Chondrus crispus shed light on evolution of the Archaeplastida.</title>
        <authorList>
            <person name="Collen J."/>
            <person name="Porcel B."/>
            <person name="Carre W."/>
            <person name="Ball S.G."/>
            <person name="Chaparro C."/>
            <person name="Tonon T."/>
            <person name="Barbeyron T."/>
            <person name="Michel G."/>
            <person name="Noel B."/>
            <person name="Valentin K."/>
            <person name="Elias M."/>
            <person name="Artiguenave F."/>
            <person name="Arun A."/>
            <person name="Aury J.M."/>
            <person name="Barbosa-Neto J.F."/>
            <person name="Bothwell J.H."/>
            <person name="Bouget F.Y."/>
            <person name="Brillet L."/>
            <person name="Cabello-Hurtado F."/>
            <person name="Capella-Gutierrez S."/>
            <person name="Charrier B."/>
            <person name="Cladiere L."/>
            <person name="Cock J.M."/>
            <person name="Coelho S.M."/>
            <person name="Colleoni C."/>
            <person name="Czjzek M."/>
            <person name="Da Silva C."/>
            <person name="Delage L."/>
            <person name="Denoeud F."/>
            <person name="Deschamps P."/>
            <person name="Dittami S.M."/>
            <person name="Gabaldon T."/>
            <person name="Gachon C.M."/>
            <person name="Groisillier A."/>
            <person name="Herve C."/>
            <person name="Jabbari K."/>
            <person name="Katinka M."/>
            <person name="Kloareg B."/>
            <person name="Kowalczyk N."/>
            <person name="Labadie K."/>
            <person name="Leblanc C."/>
            <person name="Lopez P.J."/>
            <person name="McLachlan D.H."/>
            <person name="Meslet-Cladiere L."/>
            <person name="Moustafa A."/>
            <person name="Nehr Z."/>
            <person name="Nyvall Collen P."/>
            <person name="Panaud O."/>
            <person name="Partensky F."/>
            <person name="Poulain J."/>
            <person name="Rensing S.A."/>
            <person name="Rousvoal S."/>
            <person name="Samson G."/>
            <person name="Symeonidi A."/>
            <person name="Weissenbach J."/>
            <person name="Zambounis A."/>
            <person name="Wincker P."/>
            <person name="Boyen C."/>
        </authorList>
    </citation>
    <scope>NUCLEOTIDE SEQUENCE [LARGE SCALE GENOMIC DNA]</scope>
    <source>
        <strain evidence="3">cv. Stackhouse</strain>
    </source>
</reference>
<name>R7QVQ7_CHOCR</name>
<gene>
    <name evidence="2" type="ORF">CHC_T00007988001</name>
</gene>
<keyword evidence="3" id="KW-1185">Reference proteome</keyword>
<feature type="region of interest" description="Disordered" evidence="1">
    <location>
        <begin position="1"/>
        <end position="28"/>
    </location>
</feature>
<accession>R7QVQ7</accession>
<proteinExistence type="predicted"/>
<evidence type="ECO:0000313" key="2">
    <source>
        <dbReference type="EMBL" id="CDF41400.1"/>
    </source>
</evidence>
<organism evidence="2 3">
    <name type="scientific">Chondrus crispus</name>
    <name type="common">Carrageen Irish moss</name>
    <name type="synonym">Polymorpha crispa</name>
    <dbReference type="NCBI Taxonomy" id="2769"/>
    <lineage>
        <taxon>Eukaryota</taxon>
        <taxon>Rhodophyta</taxon>
        <taxon>Florideophyceae</taxon>
        <taxon>Rhodymeniophycidae</taxon>
        <taxon>Gigartinales</taxon>
        <taxon>Gigartinaceae</taxon>
        <taxon>Chondrus</taxon>
    </lineage>
</organism>
<dbReference type="Gramene" id="CDF41400">
    <property type="protein sequence ID" value="CDF41400"/>
    <property type="gene ID" value="CHC_T00007988001"/>
</dbReference>
<feature type="compositionally biased region" description="Pro residues" evidence="1">
    <location>
        <begin position="1"/>
        <end position="11"/>
    </location>
</feature>
<evidence type="ECO:0000313" key="3">
    <source>
        <dbReference type="Proteomes" id="UP000012073"/>
    </source>
</evidence>
<dbReference type="Proteomes" id="UP000012073">
    <property type="component" value="Unassembled WGS sequence"/>
</dbReference>
<dbReference type="GeneID" id="17319425"/>
<sequence length="86" mass="9233">MPLPMPLPFPPSGISDGASDGNDGMVATEFGRDEEGSVEVARPLHNHQDVALITDTSKHSLPFGSRRPGLTINCRCDVKLKGTHPR</sequence>
<dbReference type="AlphaFoldDB" id="R7QVQ7"/>